<evidence type="ECO:0000256" key="9">
    <source>
        <dbReference type="ARBA" id="ARBA00023157"/>
    </source>
</evidence>
<feature type="transmembrane region" description="Helical" evidence="11">
    <location>
        <begin position="28"/>
        <end position="49"/>
    </location>
</feature>
<evidence type="ECO:0000256" key="2">
    <source>
        <dbReference type="ARBA" id="ARBA00008670"/>
    </source>
</evidence>
<dbReference type="GO" id="GO:0005615">
    <property type="term" value="C:extracellular space"/>
    <property type="evidence" value="ECO:0007669"/>
    <property type="project" value="UniProtKB-KW"/>
</dbReference>
<feature type="domain" description="THD" evidence="12">
    <location>
        <begin position="77"/>
        <end position="229"/>
    </location>
</feature>
<evidence type="ECO:0000259" key="12">
    <source>
        <dbReference type="PROSITE" id="PS50049"/>
    </source>
</evidence>
<dbReference type="PROSITE" id="PS50049">
    <property type="entry name" value="THD_2"/>
    <property type="match status" value="1"/>
</dbReference>
<evidence type="ECO:0000256" key="11">
    <source>
        <dbReference type="SAM" id="Phobius"/>
    </source>
</evidence>
<dbReference type="GO" id="GO:0005164">
    <property type="term" value="F:tumor necrosis factor receptor binding"/>
    <property type="evidence" value="ECO:0007669"/>
    <property type="project" value="InterPro"/>
</dbReference>
<dbReference type="Pfam" id="PF00229">
    <property type="entry name" value="TNF"/>
    <property type="match status" value="1"/>
</dbReference>
<comment type="subcellular location">
    <subcellularLocation>
        <location evidence="1">Membrane</location>
        <topology evidence="1">Single-pass type II membrane protein</topology>
    </subcellularLocation>
</comment>
<keyword evidence="14" id="KW-1185">Reference proteome</keyword>
<accession>A0A8T0A655</accession>
<proteinExistence type="inferred from homology"/>
<dbReference type="PANTHER" id="PTHR11471">
    <property type="entry name" value="TUMOR NECROSIS FACTOR FAMILY MEMBER"/>
    <property type="match status" value="1"/>
</dbReference>
<evidence type="ECO:0000313" key="13">
    <source>
        <dbReference type="EMBL" id="KAF7686350.1"/>
    </source>
</evidence>
<keyword evidence="9" id="KW-1015">Disulfide bond</keyword>
<gene>
    <name evidence="13" type="ORF">HF521_015712</name>
</gene>
<dbReference type="GO" id="GO:0006955">
    <property type="term" value="P:immune response"/>
    <property type="evidence" value="ECO:0007669"/>
    <property type="project" value="InterPro"/>
</dbReference>
<name>A0A8T0A655_SILME</name>
<evidence type="ECO:0000256" key="3">
    <source>
        <dbReference type="ARBA" id="ARBA00013893"/>
    </source>
</evidence>
<dbReference type="PANTHER" id="PTHR11471:SF23">
    <property type="entry name" value="TUMOR NECROSIS FACTOR"/>
    <property type="match status" value="1"/>
</dbReference>
<evidence type="ECO:0000256" key="8">
    <source>
        <dbReference type="ARBA" id="ARBA00023136"/>
    </source>
</evidence>
<dbReference type="InterPro" id="IPR006053">
    <property type="entry name" value="TNF"/>
</dbReference>
<evidence type="ECO:0000256" key="7">
    <source>
        <dbReference type="ARBA" id="ARBA00022989"/>
    </source>
</evidence>
<evidence type="ECO:0000256" key="10">
    <source>
        <dbReference type="ARBA" id="ARBA00029751"/>
    </source>
</evidence>
<keyword evidence="7 11" id="KW-1133">Transmembrane helix</keyword>
<dbReference type="PRINTS" id="PR01234">
    <property type="entry name" value="TNECROSISFCT"/>
</dbReference>
<dbReference type="GO" id="GO:0005125">
    <property type="term" value="F:cytokine activity"/>
    <property type="evidence" value="ECO:0007669"/>
    <property type="project" value="UniProtKB-KW"/>
</dbReference>
<dbReference type="Gene3D" id="2.60.120.40">
    <property type="match status" value="1"/>
</dbReference>
<reference evidence="13" key="1">
    <citation type="submission" date="2020-08" db="EMBL/GenBank/DDBJ databases">
        <title>Chromosome-level assembly of Southern catfish (Silurus meridionalis) provides insights into visual adaptation to the nocturnal and benthic lifestyles.</title>
        <authorList>
            <person name="Zhang Y."/>
            <person name="Wang D."/>
            <person name="Peng Z."/>
        </authorList>
    </citation>
    <scope>NUCLEOTIDE SEQUENCE</scope>
    <source>
        <strain evidence="13">SWU-2019-XX</strain>
        <tissue evidence="13">Muscle</tissue>
    </source>
</reference>
<dbReference type="Proteomes" id="UP000606274">
    <property type="component" value="Unassembled WGS sequence"/>
</dbReference>
<dbReference type="EMBL" id="JABFDY010000029">
    <property type="protein sequence ID" value="KAF7686350.1"/>
    <property type="molecule type" value="Genomic_DNA"/>
</dbReference>
<dbReference type="OrthoDB" id="9940698at2759"/>
<dbReference type="GO" id="GO:0016020">
    <property type="term" value="C:membrane"/>
    <property type="evidence" value="ECO:0007669"/>
    <property type="project" value="UniProtKB-SubCell"/>
</dbReference>
<keyword evidence="4" id="KW-0202">Cytokine</keyword>
<dbReference type="SMART" id="SM00207">
    <property type="entry name" value="TNF"/>
    <property type="match status" value="1"/>
</dbReference>
<comment type="caution">
    <text evidence="13">The sequence shown here is derived from an EMBL/GenBank/DDBJ whole genome shotgun (WGS) entry which is preliminary data.</text>
</comment>
<evidence type="ECO:0000256" key="5">
    <source>
        <dbReference type="ARBA" id="ARBA00022692"/>
    </source>
</evidence>
<evidence type="ECO:0000256" key="1">
    <source>
        <dbReference type="ARBA" id="ARBA00004606"/>
    </source>
</evidence>
<organism evidence="13 14">
    <name type="scientific">Silurus meridionalis</name>
    <name type="common">Southern catfish</name>
    <name type="synonym">Silurus soldatovi meridionalis</name>
    <dbReference type="NCBI Taxonomy" id="175797"/>
    <lineage>
        <taxon>Eukaryota</taxon>
        <taxon>Metazoa</taxon>
        <taxon>Chordata</taxon>
        <taxon>Craniata</taxon>
        <taxon>Vertebrata</taxon>
        <taxon>Euteleostomi</taxon>
        <taxon>Actinopterygii</taxon>
        <taxon>Neopterygii</taxon>
        <taxon>Teleostei</taxon>
        <taxon>Ostariophysi</taxon>
        <taxon>Siluriformes</taxon>
        <taxon>Siluridae</taxon>
        <taxon>Silurus</taxon>
    </lineage>
</organism>
<dbReference type="AlphaFoldDB" id="A0A8T0A655"/>
<comment type="similarity">
    <text evidence="2">Belongs to the tumor necrosis factor family.</text>
</comment>
<evidence type="ECO:0000256" key="6">
    <source>
        <dbReference type="ARBA" id="ARBA00022968"/>
    </source>
</evidence>
<keyword evidence="5 11" id="KW-0812">Transmembrane</keyword>
<dbReference type="SUPFAM" id="SSF49842">
    <property type="entry name" value="TNF-like"/>
    <property type="match status" value="1"/>
</dbReference>
<evidence type="ECO:0000256" key="4">
    <source>
        <dbReference type="ARBA" id="ARBA00022514"/>
    </source>
</evidence>
<keyword evidence="8 11" id="KW-0472">Membrane</keyword>
<protein>
    <recommendedName>
        <fullName evidence="3">Tumor necrosis factor</fullName>
    </recommendedName>
    <alternativeName>
        <fullName evidence="10">TNF-alpha</fullName>
    </alternativeName>
</protein>
<sequence length="229" mass="24971">MASDSQVVLDVDAPRVMLVREKAGSASGIWRTCGVLLAVALCAAAAVCFTQNKTQSSPDETQEIKHSLRQISGSAKAAIHLSGRYNDQISNTSVQWLNNADQSFVSGLKLENNEITIFHSGLYFVYSQASYRLSCTTNDEEAEGQVLHLSHSVKRKSDSYGSWKPLLSSTRSACKLTTDDELTYWYGTIYVGAAFKLKAGDRLCTVMDNKLLSNVETAGGKTFFGAFSL</sequence>
<keyword evidence="6" id="KW-0735">Signal-anchor</keyword>
<dbReference type="InterPro" id="IPR008983">
    <property type="entry name" value="Tumour_necrosis_fac-like_dom"/>
</dbReference>
<dbReference type="CDD" id="cd00184">
    <property type="entry name" value="TNF"/>
    <property type="match status" value="1"/>
</dbReference>
<dbReference type="InterPro" id="IPR006052">
    <property type="entry name" value="TNF_dom"/>
</dbReference>
<evidence type="ECO:0000313" key="14">
    <source>
        <dbReference type="Proteomes" id="UP000606274"/>
    </source>
</evidence>